<keyword evidence="9" id="KW-0234">DNA repair</keyword>
<evidence type="ECO:0000256" key="2">
    <source>
        <dbReference type="ARBA" id="ARBA00008343"/>
    </source>
</evidence>
<dbReference type="Gene3D" id="1.10.340.30">
    <property type="entry name" value="Hypothetical protein, domain 2"/>
    <property type="match status" value="1"/>
</dbReference>
<feature type="domain" description="CCHC-type" evidence="14">
    <location>
        <begin position="629"/>
        <end position="644"/>
    </location>
</feature>
<feature type="compositionally biased region" description="Basic residues" evidence="13">
    <location>
        <begin position="1"/>
        <end position="19"/>
    </location>
</feature>
<dbReference type="Pfam" id="PF00730">
    <property type="entry name" value="HhH-GPD"/>
    <property type="match status" value="1"/>
</dbReference>
<feature type="compositionally biased region" description="Pro residues" evidence="13">
    <location>
        <begin position="1192"/>
        <end position="1206"/>
    </location>
</feature>
<dbReference type="Pfam" id="PF00665">
    <property type="entry name" value="rve"/>
    <property type="match status" value="1"/>
</dbReference>
<evidence type="ECO:0000256" key="8">
    <source>
        <dbReference type="ARBA" id="ARBA00023014"/>
    </source>
</evidence>
<dbReference type="InterPro" id="IPR036397">
    <property type="entry name" value="RNaseH_sf"/>
</dbReference>
<feature type="region of interest" description="Disordered" evidence="13">
    <location>
        <begin position="567"/>
        <end position="625"/>
    </location>
</feature>
<evidence type="ECO:0000256" key="11">
    <source>
        <dbReference type="PROSITE-ProRule" id="PRU00047"/>
    </source>
</evidence>
<feature type="region of interest" description="Disordered" evidence="13">
    <location>
        <begin position="1"/>
        <end position="36"/>
    </location>
</feature>
<dbReference type="InterPro" id="IPR003265">
    <property type="entry name" value="HhH-GPD_domain"/>
</dbReference>
<dbReference type="GO" id="GO:0004190">
    <property type="term" value="F:aspartic-type endopeptidase activity"/>
    <property type="evidence" value="ECO:0007669"/>
    <property type="project" value="UniProtKB-KW"/>
</dbReference>
<dbReference type="GO" id="GO:0008270">
    <property type="term" value="F:zinc ion binding"/>
    <property type="evidence" value="ECO:0007669"/>
    <property type="project" value="UniProtKB-KW"/>
</dbReference>
<keyword evidence="10" id="KW-0326">Glycosidase</keyword>
<dbReference type="Gene3D" id="4.10.60.10">
    <property type="entry name" value="Zinc finger, CCHC-type"/>
    <property type="match status" value="1"/>
</dbReference>
<dbReference type="Gene3D" id="3.30.420.10">
    <property type="entry name" value="Ribonuclease H-like superfamily/Ribonuclease H"/>
    <property type="match status" value="1"/>
</dbReference>
<dbReference type="Pfam" id="PF00098">
    <property type="entry name" value="zf-CCHC"/>
    <property type="match status" value="1"/>
</dbReference>
<evidence type="ECO:0000259" key="15">
    <source>
        <dbReference type="PROSITE" id="PS50994"/>
    </source>
</evidence>
<feature type="compositionally biased region" description="Low complexity" evidence="13">
    <location>
        <begin position="1177"/>
        <end position="1191"/>
    </location>
</feature>
<evidence type="ECO:0000256" key="1">
    <source>
        <dbReference type="ARBA" id="ARBA00001966"/>
    </source>
</evidence>
<dbReference type="PANTHER" id="PTHR42944">
    <property type="entry name" value="ADENINE DNA GLYCOSYLASE"/>
    <property type="match status" value="1"/>
</dbReference>
<feature type="coiled-coil region" evidence="12">
    <location>
        <begin position="252"/>
        <end position="291"/>
    </location>
</feature>
<evidence type="ECO:0000259" key="14">
    <source>
        <dbReference type="PROSITE" id="PS50158"/>
    </source>
</evidence>
<keyword evidence="12" id="KW-0175">Coiled coil</keyword>
<feature type="compositionally biased region" description="Basic and acidic residues" evidence="13">
    <location>
        <begin position="567"/>
        <end position="579"/>
    </location>
</feature>
<evidence type="ECO:0000256" key="12">
    <source>
        <dbReference type="SAM" id="Coils"/>
    </source>
</evidence>
<dbReference type="Pfam" id="PF25597">
    <property type="entry name" value="SH3_retrovirus"/>
    <property type="match status" value="1"/>
</dbReference>
<dbReference type="PROSITE" id="PS50994">
    <property type="entry name" value="INTEGRASE"/>
    <property type="match status" value="1"/>
</dbReference>
<dbReference type="Pfam" id="PF14223">
    <property type="entry name" value="Retrotran_gag_2"/>
    <property type="match status" value="1"/>
</dbReference>
<dbReference type="CDD" id="cd09272">
    <property type="entry name" value="RNase_HI_RT_Ty1"/>
    <property type="match status" value="1"/>
</dbReference>
<dbReference type="InterPro" id="IPR013103">
    <property type="entry name" value="RVT_2"/>
</dbReference>
<keyword evidence="7" id="KW-0408">Iron</keyword>
<dbReference type="GO" id="GO:0006284">
    <property type="term" value="P:base-excision repair"/>
    <property type="evidence" value="ECO:0007669"/>
    <property type="project" value="InterPro"/>
</dbReference>
<keyword evidence="4" id="KW-0064">Aspartyl protease</keyword>
<feature type="compositionally biased region" description="Low complexity" evidence="13">
    <location>
        <begin position="1207"/>
        <end position="1216"/>
    </location>
</feature>
<evidence type="ECO:0000256" key="10">
    <source>
        <dbReference type="ARBA" id="ARBA00023295"/>
    </source>
</evidence>
<reference evidence="16" key="1">
    <citation type="journal article" date="2005" name="BMC Biol.">
        <title>The sequence of rice chromosomes 11 and 12, rich in disease resistance genes and recent gene duplications.</title>
        <authorList>
            <consortium name="The rice chromosomes 11 and 12 sequencing consortia"/>
        </authorList>
    </citation>
    <scope>NUCLEOTIDE SEQUENCE [LARGE SCALE GENOMIC DNA]</scope>
</reference>
<dbReference type="InterPro" id="IPR001584">
    <property type="entry name" value="Integrase_cat-core"/>
</dbReference>
<accession>Q2QW16</accession>
<dbReference type="GO" id="GO:0140097">
    <property type="term" value="F:catalytic activity, acting on DNA"/>
    <property type="evidence" value="ECO:0007669"/>
    <property type="project" value="UniProtKB-ARBA"/>
</dbReference>
<organism evidence="16">
    <name type="scientific">Oryza sativa subsp. japonica</name>
    <name type="common">Rice</name>
    <dbReference type="NCBI Taxonomy" id="39947"/>
    <lineage>
        <taxon>Eukaryota</taxon>
        <taxon>Viridiplantae</taxon>
        <taxon>Streptophyta</taxon>
        <taxon>Embryophyta</taxon>
        <taxon>Tracheophyta</taxon>
        <taxon>Spermatophyta</taxon>
        <taxon>Magnoliopsida</taxon>
        <taxon>Liliopsida</taxon>
        <taxon>Poales</taxon>
        <taxon>Poaceae</taxon>
        <taxon>BOP clade</taxon>
        <taxon>Oryzoideae</taxon>
        <taxon>Oryzeae</taxon>
        <taxon>Oryzinae</taxon>
        <taxon>Oryza</taxon>
        <taxon>Oryza sativa</taxon>
    </lineage>
</organism>
<evidence type="ECO:0000313" key="16">
    <source>
        <dbReference type="EMBL" id="ABA96719.2"/>
    </source>
</evidence>
<dbReference type="InterPro" id="IPR012337">
    <property type="entry name" value="RNaseH-like_sf"/>
</dbReference>
<dbReference type="Pfam" id="PF13976">
    <property type="entry name" value="gag_pre-integrs"/>
    <property type="match status" value="1"/>
</dbReference>
<evidence type="ECO:0000256" key="9">
    <source>
        <dbReference type="ARBA" id="ARBA00023204"/>
    </source>
</evidence>
<protein>
    <submittedName>
        <fullName evidence="16">Retrotransposon protein, putative, unclassified</fullName>
    </submittedName>
</protein>
<keyword evidence="8" id="KW-0411">Iron-sulfur</keyword>
<evidence type="ECO:0000256" key="5">
    <source>
        <dbReference type="ARBA" id="ARBA00022763"/>
    </source>
</evidence>
<dbReference type="Pfam" id="PF22936">
    <property type="entry name" value="Pol_BBD"/>
    <property type="match status" value="1"/>
</dbReference>
<dbReference type="GO" id="GO:0015074">
    <property type="term" value="P:DNA integration"/>
    <property type="evidence" value="ECO:0007669"/>
    <property type="project" value="InterPro"/>
</dbReference>
<dbReference type="SMART" id="SM00343">
    <property type="entry name" value="ZnF_C2HC"/>
    <property type="match status" value="1"/>
</dbReference>
<dbReference type="GO" id="GO:0003676">
    <property type="term" value="F:nucleic acid binding"/>
    <property type="evidence" value="ECO:0007669"/>
    <property type="project" value="InterPro"/>
</dbReference>
<keyword evidence="11" id="KW-0862">Zinc</keyword>
<dbReference type="InterPro" id="IPR011257">
    <property type="entry name" value="DNA_glycosylase"/>
</dbReference>
<dbReference type="InterPro" id="IPR044298">
    <property type="entry name" value="MIG/MutY"/>
</dbReference>
<dbReference type="GO" id="GO:0016798">
    <property type="term" value="F:hydrolase activity, acting on glycosyl bonds"/>
    <property type="evidence" value="ECO:0007669"/>
    <property type="project" value="UniProtKB-KW"/>
</dbReference>
<dbReference type="PROSITE" id="PS50158">
    <property type="entry name" value="ZF_CCHC"/>
    <property type="match status" value="1"/>
</dbReference>
<comment type="similarity">
    <text evidence="2">Belongs to the Nth/MutY family.</text>
</comment>
<evidence type="ECO:0000256" key="6">
    <source>
        <dbReference type="ARBA" id="ARBA00022801"/>
    </source>
</evidence>
<evidence type="ECO:0000256" key="7">
    <source>
        <dbReference type="ARBA" id="ARBA00023004"/>
    </source>
</evidence>
<reference evidence="16" key="3">
    <citation type="submission" date="2006-01" db="EMBL/GenBank/DDBJ databases">
        <authorList>
            <person name="Buell R."/>
        </authorList>
    </citation>
    <scope>NUCLEOTIDE SEQUENCE</scope>
</reference>
<gene>
    <name evidence="16" type="ordered locus">LOC_Os12g10900</name>
</gene>
<feature type="compositionally biased region" description="Low complexity" evidence="13">
    <location>
        <begin position="1156"/>
        <end position="1167"/>
    </location>
</feature>
<reference evidence="16" key="2">
    <citation type="submission" date="2005-04" db="EMBL/GenBank/DDBJ databases">
        <authorList>
            <person name="Buell C.R."/>
            <person name="Wing R.A."/>
            <person name="McCombie W.A."/>
            <person name="Ouyang S."/>
        </authorList>
    </citation>
    <scope>NUCLEOTIDE SEQUENCE</scope>
</reference>
<feature type="compositionally biased region" description="Low complexity" evidence="13">
    <location>
        <begin position="20"/>
        <end position="31"/>
    </location>
</feature>
<feature type="domain" description="Integrase catalytic" evidence="15">
    <location>
        <begin position="881"/>
        <end position="1057"/>
    </location>
</feature>
<keyword evidence="4" id="KW-0645">Protease</keyword>
<evidence type="ECO:0000256" key="3">
    <source>
        <dbReference type="ARBA" id="ARBA00022723"/>
    </source>
</evidence>
<feature type="region of interest" description="Disordered" evidence="13">
    <location>
        <begin position="325"/>
        <end position="375"/>
    </location>
</feature>
<dbReference type="GO" id="GO:0051536">
    <property type="term" value="F:iron-sulfur cluster binding"/>
    <property type="evidence" value="ECO:0007669"/>
    <property type="project" value="UniProtKB-KW"/>
</dbReference>
<dbReference type="FunFam" id="1.10.340.30:FF:000011">
    <property type="entry name" value="Adenine DNA glycosylase"/>
    <property type="match status" value="1"/>
</dbReference>
<dbReference type="SMART" id="SM00478">
    <property type="entry name" value="ENDO3c"/>
    <property type="match status" value="1"/>
</dbReference>
<dbReference type="SUPFAM" id="SSF56672">
    <property type="entry name" value="DNA/RNA polymerases"/>
    <property type="match status" value="1"/>
</dbReference>
<evidence type="ECO:0000256" key="4">
    <source>
        <dbReference type="ARBA" id="ARBA00022750"/>
    </source>
</evidence>
<dbReference type="InterPro" id="IPR054722">
    <property type="entry name" value="PolX-like_BBD"/>
</dbReference>
<proteinExistence type="inferred from homology"/>
<dbReference type="CDD" id="cd00056">
    <property type="entry name" value="ENDO3c"/>
    <property type="match status" value="1"/>
</dbReference>
<dbReference type="InterPro" id="IPR001878">
    <property type="entry name" value="Znf_CCHC"/>
</dbReference>
<keyword evidence="3" id="KW-0479">Metal-binding</keyword>
<dbReference type="InterPro" id="IPR025724">
    <property type="entry name" value="GAG-pre-integrase_dom"/>
</dbReference>
<evidence type="ECO:0000256" key="13">
    <source>
        <dbReference type="SAM" id="MobiDB-lite"/>
    </source>
</evidence>
<dbReference type="Gene3D" id="1.10.1670.10">
    <property type="entry name" value="Helix-hairpin-Helix base-excision DNA repair enzymes (C-terminal)"/>
    <property type="match status" value="1"/>
</dbReference>
<dbReference type="SUPFAM" id="SSF53098">
    <property type="entry name" value="Ribonuclease H-like"/>
    <property type="match status" value="1"/>
</dbReference>
<sequence>MAKNPKAAKNRRPTTRRPRAAAAAATASASADIEDLAPPSGCRAAVGLTTAAAAVRAELLRWYDANRRDLPWRRAAEPAGSGSGSGRGEEKRAYAVWVSEVMLQQTRVPVVVDYYSRWMARWPTVDSLAAATQEEVNEMWAGLGYYRRARFLLEGAKQIVEKGEFPRTASALREVRGIGDYTAGAIASIAFNEVVPVVDGNVRVISRLYAIPDNPKESSTVKRFCTRRQQDAELAAAEERRRATARTGAAAARAARLAAAELAAARAEAEAEAAEDAARAAEVEVETLRSSINGSIAGDITADRELEELARGRARERAERWVAAHLHGGGGGPRDRAPADGNPNGRERAGGSPEPARGPRRQHGSLSPDRRHGHHGVQTVVRDFGPGGGWPTLTKTNYIEWAAVMRVRLQDRRALDALIAAVPPEMQFSLSQKRTAKEAWDAIAAARIGSDRARKSTLQALRKEWENLAFKPGEDVDDFALRLNTLLQKMVQYGDDTYDEERAVEKLFRCVPEKYRQIARSIESLLDLSTMSIEEALGRLKVVDGDEPQPLSGPITIGGKLHLTREQWEASQGDRRKGESSSPTGGRKPRKARGGVQLRWARRRAEGGARRGAQGVATGNHKPARDDACRNCGKLGHWAKDCQQPRRGQAHVARVEEEPALLLAHASIELPPAAPAAAAFLHLDEPKVLVSLCNGSSNDKADGWYLDTGATHHMTGRREFFTEFDSSVRGSVKFGDASGVEIKGVGSVTFTAKSGEHRLLTGVYYIPALRNSIISVGQLDENGSRVMVEDGLMRIWDRRRRLLAKVTRGTNRLYILSAQVAQPVCLAARRDDEAWQWHERFGHLHFEALKQLSAKEMVRGMPCLDHVEQLCDVCVVTKQRRLPFPQQTSFRAKKRLELVHEDLCGPVTPATPGGRRYFLLLVDDLSRYMWVMVLGSKGEAADAIRHAQAAAEAECGRKLRVLRTDNGGEFTAAEFASYCADEGIQRHYTTPYSPQQNGVVERRNQTVVGMARALLKQRGMPAIFWGEVVVTAAYILNRSPTKALDGRTPYEAWHGRKPAVSHLRVFGCLAFAKELGHIGKLDDRSTPGVFIGYAEGSKAYRILDPETQRVRTARDVVFDEGRGWVWDKAVDDGSIPTYDDFTVEYVHFEGAGGVGSSSSPSVSTLAPESPPTPTPTHPRATTSTTTSSSSTPPQPVTPHAPVPTATPPSTSTLTPARVERSPVEFATPLSHDGERIDAYNDGEQLRYRTMEDLLGDQPVPGLVPRDLEAQLHLACDDGEPRSFAEAEKHAAWRAAMQSEMDAVQENRTWELADLPRGHRAITLKWVFKLKRDEAGAIIKHKARLVARGFVQQEGIDYDDAFAPVARMESVRLLLALAAQEGWGVHHMDVKSAFLNGDLKEEVYVHQPPGFVIPGKEGKVLRLHKALYGLQQAPRAWNAKLDSTLKGMGFEQSPHEAAIYRRGNGGNALLVGVYVDDLVITGTKDAEVAAFKEEMKATFQMSDQGPLSFYLGIEVHKDNSGITLRQTAYAKRVVELAGLTDCNPALTPMEERLKLSRDSTAEEVDATQYRRLVGSLRYLTHTRPDLAFSVGYVSRFMQRPTTEHQQAVKRIIRYVAGTLDHGLYYPRCPGKAHFVGYSDSDHAGDIDTSKSTSGILFFLGKCLVSWQSVKQQVVALSSCEAEYMAASAASTQALWLARLLSDLLGRDTGTVELRVDSKSALALAKNPVFHERSKHIRVRYHFIRSYLEEGSIKASYINTKDQLADLLTKPLGRIKFLELCSRIGMAQLPHKTTHKT</sequence>
<dbReference type="SUPFAM" id="SSF57756">
    <property type="entry name" value="Retrovirus zinc finger-like domains"/>
    <property type="match status" value="1"/>
</dbReference>
<keyword evidence="6" id="KW-0378">Hydrolase</keyword>
<dbReference type="PANTHER" id="PTHR42944:SF1">
    <property type="entry name" value="ADENINE DNA GLYCOSYLASE"/>
    <property type="match status" value="1"/>
</dbReference>
<dbReference type="SUPFAM" id="SSF48150">
    <property type="entry name" value="DNA-glycosylase"/>
    <property type="match status" value="1"/>
</dbReference>
<dbReference type="EMBL" id="DP000011">
    <property type="protein sequence ID" value="ABA96719.2"/>
    <property type="molecule type" value="Genomic_DNA"/>
</dbReference>
<keyword evidence="5" id="KW-0227">DNA damage</keyword>
<dbReference type="InterPro" id="IPR023170">
    <property type="entry name" value="HhH_base_excis_C"/>
</dbReference>
<dbReference type="InterPro" id="IPR036875">
    <property type="entry name" value="Znf_CCHC_sf"/>
</dbReference>
<name>Q2QW16_ORYSJ</name>
<dbReference type="Pfam" id="PF07727">
    <property type="entry name" value="RVT_2"/>
    <property type="match status" value="1"/>
</dbReference>
<dbReference type="InterPro" id="IPR043502">
    <property type="entry name" value="DNA/RNA_pol_sf"/>
</dbReference>
<keyword evidence="11" id="KW-0863">Zinc-finger</keyword>
<feature type="region of interest" description="Disordered" evidence="13">
    <location>
        <begin position="1153"/>
        <end position="1238"/>
    </location>
</feature>
<comment type="cofactor">
    <cofactor evidence="1">
        <name>[4Fe-4S] cluster</name>
        <dbReference type="ChEBI" id="CHEBI:49883"/>
    </cofactor>
</comment>
<dbReference type="InterPro" id="IPR057670">
    <property type="entry name" value="SH3_retrovirus"/>
</dbReference>